<dbReference type="KEGG" id="msho:MSHO_18740"/>
<proteinExistence type="predicted"/>
<dbReference type="EMBL" id="AP022572">
    <property type="protein sequence ID" value="BBX56529.1"/>
    <property type="molecule type" value="Genomic_DNA"/>
</dbReference>
<gene>
    <name evidence="2" type="ORF">MSHO_18740</name>
</gene>
<accession>A0A7I7LAN9</accession>
<name>A0A7I7LAN9_9MYCO</name>
<feature type="region of interest" description="Disordered" evidence="1">
    <location>
        <begin position="144"/>
        <end position="194"/>
    </location>
</feature>
<dbReference type="Proteomes" id="UP000467164">
    <property type="component" value="Chromosome"/>
</dbReference>
<evidence type="ECO:0000256" key="1">
    <source>
        <dbReference type="SAM" id="MobiDB-lite"/>
    </source>
</evidence>
<evidence type="ECO:0000313" key="2">
    <source>
        <dbReference type="EMBL" id="BBX56529.1"/>
    </source>
</evidence>
<evidence type="ECO:0000313" key="3">
    <source>
        <dbReference type="Proteomes" id="UP000467164"/>
    </source>
</evidence>
<reference evidence="2 3" key="1">
    <citation type="journal article" date="2019" name="Emerg. Microbes Infect.">
        <title>Comprehensive subspecies identification of 175 nontuberculous mycobacteria species based on 7547 genomic profiles.</title>
        <authorList>
            <person name="Matsumoto Y."/>
            <person name="Kinjo T."/>
            <person name="Motooka D."/>
            <person name="Nabeya D."/>
            <person name="Jung N."/>
            <person name="Uechi K."/>
            <person name="Horii T."/>
            <person name="Iida T."/>
            <person name="Fujita J."/>
            <person name="Nakamura S."/>
        </authorList>
    </citation>
    <scope>NUCLEOTIDE SEQUENCE [LARGE SCALE GENOMIC DNA]</scope>
    <source>
        <strain evidence="2 3">JCM 12657</strain>
    </source>
</reference>
<dbReference type="AlphaFoldDB" id="A0A7I7LAN9"/>
<organism evidence="2 3">
    <name type="scientific">Mycobacterium shottsii</name>
    <dbReference type="NCBI Taxonomy" id="133549"/>
    <lineage>
        <taxon>Bacteria</taxon>
        <taxon>Bacillati</taxon>
        <taxon>Actinomycetota</taxon>
        <taxon>Actinomycetes</taxon>
        <taxon>Mycobacteriales</taxon>
        <taxon>Mycobacteriaceae</taxon>
        <taxon>Mycobacterium</taxon>
        <taxon>Mycobacterium ulcerans group</taxon>
    </lineage>
</organism>
<sequence>MHPSTESSPSQPPPTDAECDFAARVLDELLHHIEVGNANAAAYPRPGRCTFLVSHAWTAGAVMHLVYTAPPSDRTWGLARDTRESLINPSPWNEADNPALYYYLLDLEENWPGAHSREPGENPDRIWWAGDPLTNLPARLAKLPEDHRYTPPPPDPAWIDHTPPVVNEPRRYVDPNELQPPPDALRPTQVRTTD</sequence>
<protein>
    <submittedName>
        <fullName evidence="2">Uncharacterized protein</fullName>
    </submittedName>
</protein>
<keyword evidence="3" id="KW-1185">Reference proteome</keyword>